<dbReference type="AlphaFoldDB" id="A0AA36N2Y2"/>
<reference evidence="1" key="1">
    <citation type="submission" date="2023-08" db="EMBL/GenBank/DDBJ databases">
        <authorList>
            <person name="Chen Y."/>
            <person name="Shah S."/>
            <person name="Dougan E. K."/>
            <person name="Thang M."/>
            <person name="Chan C."/>
        </authorList>
    </citation>
    <scope>NUCLEOTIDE SEQUENCE</scope>
</reference>
<dbReference type="EMBL" id="CAUJNA010002347">
    <property type="protein sequence ID" value="CAJ1392531.1"/>
    <property type="molecule type" value="Genomic_DNA"/>
</dbReference>
<comment type="caution">
    <text evidence="1">The sequence shown here is derived from an EMBL/GenBank/DDBJ whole genome shotgun (WGS) entry which is preliminary data.</text>
</comment>
<sequence length="357" mass="39007">MSSLARRKGRTCLADVPRADVGLLLLLLLLLLRLRRLSAASARLAEHQVIELDREQAVELPAILARLNRELAYTHSRKAAVERGRGSDGFGPLGAKVSLSLALATFSQAMRKRQEVLHSPEAYHGWLQDLIGRLEAHLDELQPPANSVAEPGPRGDAEPIAAPVPMGLSQDRLLEAAGFTVVHEAGGAKQADLSAPARLTQEEELQLRRDSRQAWRSCVDELQGKLATRSGAARLWQQRQDCATRVARSGCDSSPLSAELAAEELQAWGDLPPAEEGVARARRWRPSQAQQELMQALSLRLGGERPEDVVLEGLMNTSPRDMAPATPLEVIQSVFMRGKRPMATPKSLRWPGTEVGL</sequence>
<gene>
    <name evidence="1" type="ORF">EVOR1521_LOCUS17600</name>
</gene>
<organism evidence="1 2">
    <name type="scientific">Effrenium voratum</name>
    <dbReference type="NCBI Taxonomy" id="2562239"/>
    <lineage>
        <taxon>Eukaryota</taxon>
        <taxon>Sar</taxon>
        <taxon>Alveolata</taxon>
        <taxon>Dinophyceae</taxon>
        <taxon>Suessiales</taxon>
        <taxon>Symbiodiniaceae</taxon>
        <taxon>Effrenium</taxon>
    </lineage>
</organism>
<proteinExistence type="predicted"/>
<accession>A0AA36N2Y2</accession>
<protein>
    <submittedName>
        <fullName evidence="1">Uncharacterized protein</fullName>
    </submittedName>
</protein>
<evidence type="ECO:0000313" key="2">
    <source>
        <dbReference type="Proteomes" id="UP001178507"/>
    </source>
</evidence>
<keyword evidence="2" id="KW-1185">Reference proteome</keyword>
<evidence type="ECO:0000313" key="1">
    <source>
        <dbReference type="EMBL" id="CAJ1392531.1"/>
    </source>
</evidence>
<dbReference type="Proteomes" id="UP001178507">
    <property type="component" value="Unassembled WGS sequence"/>
</dbReference>
<name>A0AA36N2Y2_9DINO</name>